<name>A0A6C0E6W3_9ZZZZ</name>
<protein>
    <submittedName>
        <fullName evidence="1">Uncharacterized protein</fullName>
    </submittedName>
</protein>
<accession>A0A6C0E6W3</accession>
<evidence type="ECO:0000313" key="1">
    <source>
        <dbReference type="EMBL" id="QHT24917.1"/>
    </source>
</evidence>
<dbReference type="AlphaFoldDB" id="A0A6C0E6W3"/>
<sequence length="226" mass="26338">MTEINSTKANVLLCVTIYNNEYQKMLLESGWMQMTSCDEPGLVKYASKTKCLDGYEKYFKRVECTISERYVYDPNEYDHNKNKCKLFKFITFIAPHTVYGQLPNTQLEDREVTLQVPSYYLIEIHHGRLVTVGIKKTRWIIHPDAEYIGKPIEDIITPKSNGLLLDIKGKLEGGDYGFVKIPQQYDVIIDWNPNGRFLFPDLEHNYSMGYHPNVVYAPSDRLNNFF</sequence>
<proteinExistence type="predicted"/>
<dbReference type="EMBL" id="MN739751">
    <property type="protein sequence ID" value="QHT24917.1"/>
    <property type="molecule type" value="Genomic_DNA"/>
</dbReference>
<reference evidence="1" key="1">
    <citation type="journal article" date="2020" name="Nature">
        <title>Giant virus diversity and host interactions through global metagenomics.</title>
        <authorList>
            <person name="Schulz F."/>
            <person name="Roux S."/>
            <person name="Paez-Espino D."/>
            <person name="Jungbluth S."/>
            <person name="Walsh D.A."/>
            <person name="Denef V.J."/>
            <person name="McMahon K.D."/>
            <person name="Konstantinidis K.T."/>
            <person name="Eloe-Fadrosh E.A."/>
            <person name="Kyrpides N.C."/>
            <person name="Woyke T."/>
        </authorList>
    </citation>
    <scope>NUCLEOTIDE SEQUENCE</scope>
    <source>
        <strain evidence="1">GVMAG-M-3300023179-150</strain>
    </source>
</reference>
<organism evidence="1">
    <name type="scientific">viral metagenome</name>
    <dbReference type="NCBI Taxonomy" id="1070528"/>
    <lineage>
        <taxon>unclassified sequences</taxon>
        <taxon>metagenomes</taxon>
        <taxon>organismal metagenomes</taxon>
    </lineage>
</organism>